<feature type="region of interest" description="Disordered" evidence="1">
    <location>
        <begin position="15"/>
        <end position="34"/>
    </location>
</feature>
<evidence type="ECO:0000313" key="3">
    <source>
        <dbReference type="Proteomes" id="UP001596977"/>
    </source>
</evidence>
<evidence type="ECO:0000313" key="2">
    <source>
        <dbReference type="EMBL" id="MFD0946294.1"/>
    </source>
</evidence>
<keyword evidence="3" id="KW-1185">Reference proteome</keyword>
<dbReference type="InterPro" id="IPR009363">
    <property type="entry name" value="Phage_Mu_Gp16"/>
</dbReference>
<dbReference type="Proteomes" id="UP001596977">
    <property type="component" value="Unassembled WGS sequence"/>
</dbReference>
<evidence type="ECO:0000256" key="1">
    <source>
        <dbReference type="SAM" id="MobiDB-lite"/>
    </source>
</evidence>
<name>A0ABW3H4P4_9SPHN</name>
<proteinExistence type="predicted"/>
<feature type="compositionally biased region" description="Basic and acidic residues" evidence="1">
    <location>
        <begin position="16"/>
        <end position="27"/>
    </location>
</feature>
<gene>
    <name evidence="2" type="ORF">ACFQ1E_08100</name>
</gene>
<sequence length="248" mass="27195">MTRMISGAAIFGKSRARADHMPGREAPAKPGASKHRKLMLAKIHIARSDLRLSSDDYQGILYDIAGATSAADCSDAQLGRVLDHFKARGWRPATPAGRGARPADHPAANKARALWISLHRLGEVRQPGDKALEAFARRQLGCERLQWANQSMMYRVIEALKDMAQRAGWDQNTAGLRPEAVPVVLRRRLVEAILGRLWAKGLVPAHWDIRRAAWEFAGMEIELMLATASELDVLAKALGDTLRQGGGA</sequence>
<reference evidence="3" key="1">
    <citation type="journal article" date="2019" name="Int. J. Syst. Evol. Microbiol.">
        <title>The Global Catalogue of Microorganisms (GCM) 10K type strain sequencing project: providing services to taxonomists for standard genome sequencing and annotation.</title>
        <authorList>
            <consortium name="The Broad Institute Genomics Platform"/>
            <consortium name="The Broad Institute Genome Sequencing Center for Infectious Disease"/>
            <person name="Wu L."/>
            <person name="Ma J."/>
        </authorList>
    </citation>
    <scope>NUCLEOTIDE SEQUENCE [LARGE SCALE GENOMIC DNA]</scope>
    <source>
        <strain evidence="3">CCUG 62982</strain>
    </source>
</reference>
<accession>A0ABW3H4P4</accession>
<organism evidence="2 3">
    <name type="scientific">Sphingomonas canadensis</name>
    <dbReference type="NCBI Taxonomy" id="1219257"/>
    <lineage>
        <taxon>Bacteria</taxon>
        <taxon>Pseudomonadati</taxon>
        <taxon>Pseudomonadota</taxon>
        <taxon>Alphaproteobacteria</taxon>
        <taxon>Sphingomonadales</taxon>
        <taxon>Sphingomonadaceae</taxon>
        <taxon>Sphingomonas</taxon>
    </lineage>
</organism>
<comment type="caution">
    <text evidence="2">The sequence shown here is derived from an EMBL/GenBank/DDBJ whole genome shotgun (WGS) entry which is preliminary data.</text>
</comment>
<protein>
    <submittedName>
        <fullName evidence="2">Regulatory protein GemA</fullName>
    </submittedName>
</protein>
<dbReference type="RefSeq" id="WP_264943666.1">
    <property type="nucleotide sequence ID" value="NZ_JAPDRA010000003.1"/>
</dbReference>
<dbReference type="EMBL" id="JBHTJG010000003">
    <property type="protein sequence ID" value="MFD0946294.1"/>
    <property type="molecule type" value="Genomic_DNA"/>
</dbReference>
<dbReference type="Pfam" id="PF06252">
    <property type="entry name" value="GemA"/>
    <property type="match status" value="1"/>
</dbReference>